<organism evidence="1">
    <name type="scientific">uncultured Microcoleus sp</name>
    <dbReference type="NCBI Taxonomy" id="259945"/>
    <lineage>
        <taxon>Bacteria</taxon>
        <taxon>Bacillati</taxon>
        <taxon>Cyanobacteriota</taxon>
        <taxon>Cyanophyceae</taxon>
        <taxon>Oscillatoriophycideae</taxon>
        <taxon>Oscillatoriales</taxon>
        <taxon>Microcoleaceae</taxon>
        <taxon>Microcoleus</taxon>
        <taxon>environmental samples</taxon>
    </lineage>
</organism>
<protein>
    <submittedName>
        <fullName evidence="1">Uncharacterized protein</fullName>
    </submittedName>
</protein>
<name>A0A6J4LBT3_9CYAN</name>
<dbReference type="EMBL" id="CADCTZ010000285">
    <property type="protein sequence ID" value="CAA9329014.1"/>
    <property type="molecule type" value="Genomic_DNA"/>
</dbReference>
<accession>A0A6J4LBT3</accession>
<sequence length="49" mass="5058">MLVKGDRASQAYPPGAGTLGRAITFGRSAHGIRKAYRAGVSCSRAILAP</sequence>
<gene>
    <name evidence="1" type="ORF">AVDCRST_MAG84-1780</name>
</gene>
<dbReference type="AlphaFoldDB" id="A0A6J4LBT3"/>
<proteinExistence type="predicted"/>
<reference evidence="1" key="1">
    <citation type="submission" date="2020-02" db="EMBL/GenBank/DDBJ databases">
        <authorList>
            <person name="Meier V. D."/>
        </authorList>
    </citation>
    <scope>NUCLEOTIDE SEQUENCE</scope>
    <source>
        <strain evidence="1">AVDCRST_MAG84</strain>
    </source>
</reference>
<evidence type="ECO:0000313" key="1">
    <source>
        <dbReference type="EMBL" id="CAA9329014.1"/>
    </source>
</evidence>